<reference evidence="14 15" key="1">
    <citation type="journal article" date="2016" name="Sci. Rep.">
        <title>Peltaster fructicola genome reveals evolution from an invasive phytopathogen to an ectophytic parasite.</title>
        <authorList>
            <person name="Xu C."/>
            <person name="Chen H."/>
            <person name="Gleason M.L."/>
            <person name="Xu J.R."/>
            <person name="Liu H."/>
            <person name="Zhang R."/>
            <person name="Sun G."/>
        </authorList>
    </citation>
    <scope>NUCLEOTIDE SEQUENCE [LARGE SCALE GENOMIC DNA]</scope>
    <source>
        <strain evidence="14 15">LNHT1506</strain>
    </source>
</reference>
<dbReference type="Gene3D" id="1.20.120.1750">
    <property type="match status" value="1"/>
</dbReference>
<organism evidence="14 15">
    <name type="scientific">Peltaster fructicola</name>
    <dbReference type="NCBI Taxonomy" id="286661"/>
    <lineage>
        <taxon>Eukaryota</taxon>
        <taxon>Fungi</taxon>
        <taxon>Dikarya</taxon>
        <taxon>Ascomycota</taxon>
        <taxon>Pezizomycotina</taxon>
        <taxon>Dothideomycetes</taxon>
        <taxon>Dothideomycetes incertae sedis</taxon>
        <taxon>Peltaster</taxon>
    </lineage>
</organism>
<evidence type="ECO:0000259" key="13">
    <source>
        <dbReference type="PROSITE" id="PS51873"/>
    </source>
</evidence>
<dbReference type="GO" id="GO:0008270">
    <property type="term" value="F:zinc ion binding"/>
    <property type="evidence" value="ECO:0007669"/>
    <property type="project" value="UniProtKB-KW"/>
</dbReference>
<dbReference type="GO" id="GO:0061630">
    <property type="term" value="F:ubiquitin protein ligase activity"/>
    <property type="evidence" value="ECO:0007669"/>
    <property type="project" value="UniProtKB-EC"/>
</dbReference>
<dbReference type="AlphaFoldDB" id="A0A6H0XL53"/>
<dbReference type="SMART" id="SM00647">
    <property type="entry name" value="IBR"/>
    <property type="match status" value="2"/>
</dbReference>
<dbReference type="OrthoDB" id="1431934at2759"/>
<keyword evidence="6 9" id="KW-0863">Zinc-finger</keyword>
<evidence type="ECO:0000256" key="7">
    <source>
        <dbReference type="ARBA" id="ARBA00022786"/>
    </source>
</evidence>
<dbReference type="PROSITE" id="PS50089">
    <property type="entry name" value="ZF_RING_2"/>
    <property type="match status" value="1"/>
</dbReference>
<evidence type="ECO:0000256" key="6">
    <source>
        <dbReference type="ARBA" id="ARBA00022771"/>
    </source>
</evidence>
<evidence type="ECO:0000256" key="9">
    <source>
        <dbReference type="PROSITE-ProRule" id="PRU00175"/>
    </source>
</evidence>
<feature type="compositionally biased region" description="Polar residues" evidence="11">
    <location>
        <begin position="226"/>
        <end position="249"/>
    </location>
</feature>
<dbReference type="EC" id="2.3.2.31" evidence="2"/>
<evidence type="ECO:0000256" key="10">
    <source>
        <dbReference type="SAM" id="Coils"/>
    </source>
</evidence>
<evidence type="ECO:0000256" key="11">
    <source>
        <dbReference type="SAM" id="MobiDB-lite"/>
    </source>
</evidence>
<keyword evidence="8" id="KW-0862">Zinc</keyword>
<dbReference type="InterPro" id="IPR044066">
    <property type="entry name" value="TRIAD_supradom"/>
</dbReference>
<feature type="domain" description="RING-type" evidence="12">
    <location>
        <begin position="437"/>
        <end position="490"/>
    </location>
</feature>
<dbReference type="EMBL" id="CP051139">
    <property type="protein sequence ID" value="QIW95358.1"/>
    <property type="molecule type" value="Genomic_DNA"/>
</dbReference>
<dbReference type="Pfam" id="PF01485">
    <property type="entry name" value="IBR"/>
    <property type="match status" value="2"/>
</dbReference>
<keyword evidence="10" id="KW-0175">Coiled coil</keyword>
<keyword evidence="3" id="KW-0808">Transferase</keyword>
<dbReference type="GO" id="GO:0016567">
    <property type="term" value="P:protein ubiquitination"/>
    <property type="evidence" value="ECO:0007669"/>
    <property type="project" value="InterPro"/>
</dbReference>
<gene>
    <name evidence="14" type="ORF">AMS68_000876</name>
</gene>
<keyword evidence="4" id="KW-0479">Metal-binding</keyword>
<dbReference type="CDD" id="cd20336">
    <property type="entry name" value="Rcat_RBR"/>
    <property type="match status" value="1"/>
</dbReference>
<protein>
    <recommendedName>
        <fullName evidence="2">RBR-type E3 ubiquitin transferase</fullName>
        <ecNumber evidence="2">2.3.2.31</ecNumber>
    </recommendedName>
</protein>
<feature type="region of interest" description="Disordered" evidence="11">
    <location>
        <begin position="51"/>
        <end position="117"/>
    </location>
</feature>
<feature type="coiled-coil region" evidence="10">
    <location>
        <begin position="353"/>
        <end position="380"/>
    </location>
</feature>
<evidence type="ECO:0000256" key="8">
    <source>
        <dbReference type="ARBA" id="ARBA00022833"/>
    </source>
</evidence>
<keyword evidence="5" id="KW-0677">Repeat</keyword>
<evidence type="ECO:0000256" key="5">
    <source>
        <dbReference type="ARBA" id="ARBA00022737"/>
    </source>
</evidence>
<keyword evidence="15" id="KW-1185">Reference proteome</keyword>
<dbReference type="InterPro" id="IPR001841">
    <property type="entry name" value="Znf_RING"/>
</dbReference>
<feature type="domain" description="RING-type" evidence="13">
    <location>
        <begin position="433"/>
        <end position="659"/>
    </location>
</feature>
<dbReference type="CDD" id="cd20335">
    <property type="entry name" value="BRcat_RBR"/>
    <property type="match status" value="1"/>
</dbReference>
<dbReference type="InterPro" id="IPR002867">
    <property type="entry name" value="IBR_dom"/>
</dbReference>
<dbReference type="InterPro" id="IPR031127">
    <property type="entry name" value="E3_UB_ligase_RBR"/>
</dbReference>
<dbReference type="Proteomes" id="UP000503462">
    <property type="component" value="Chromosome 1"/>
</dbReference>
<evidence type="ECO:0000313" key="14">
    <source>
        <dbReference type="EMBL" id="QIW95358.1"/>
    </source>
</evidence>
<dbReference type="SUPFAM" id="SSF57850">
    <property type="entry name" value="RING/U-box"/>
    <property type="match status" value="3"/>
</dbReference>
<feature type="compositionally biased region" description="Low complexity" evidence="11">
    <location>
        <begin position="89"/>
        <end position="115"/>
    </location>
</feature>
<accession>A0A6H0XL53</accession>
<dbReference type="PANTHER" id="PTHR11685">
    <property type="entry name" value="RBR FAMILY RING FINGER AND IBR DOMAIN-CONTAINING"/>
    <property type="match status" value="1"/>
</dbReference>
<dbReference type="Gene3D" id="3.30.40.10">
    <property type="entry name" value="Zinc/RING finger domain, C3HC4 (zinc finger)"/>
    <property type="match status" value="1"/>
</dbReference>
<comment type="catalytic activity">
    <reaction evidence="1">
        <text>[E2 ubiquitin-conjugating enzyme]-S-ubiquitinyl-L-cysteine + [acceptor protein]-L-lysine = [E2 ubiquitin-conjugating enzyme]-L-cysteine + [acceptor protein]-N(6)-ubiquitinyl-L-lysine.</text>
        <dbReference type="EC" id="2.3.2.31"/>
    </reaction>
</comment>
<evidence type="ECO:0000259" key="12">
    <source>
        <dbReference type="PROSITE" id="PS50089"/>
    </source>
</evidence>
<feature type="region of interest" description="Disordered" evidence="11">
    <location>
        <begin position="226"/>
        <end position="254"/>
    </location>
</feature>
<keyword evidence="7" id="KW-0833">Ubl conjugation pathway</keyword>
<dbReference type="InterPro" id="IPR013083">
    <property type="entry name" value="Znf_RING/FYVE/PHD"/>
</dbReference>
<evidence type="ECO:0000256" key="3">
    <source>
        <dbReference type="ARBA" id="ARBA00022679"/>
    </source>
</evidence>
<evidence type="ECO:0000256" key="4">
    <source>
        <dbReference type="ARBA" id="ARBA00022723"/>
    </source>
</evidence>
<evidence type="ECO:0000256" key="2">
    <source>
        <dbReference type="ARBA" id="ARBA00012251"/>
    </source>
</evidence>
<proteinExistence type="predicted"/>
<sequence>MADILAPFNSDRPGSLLMPAVYDNHNIDVIPPMSVDSSARWYLELTERTDGQTMPDIHSPQPLSRKQAVRRSQSPRFGRSINIAQDVNSDTSSMPALSSSSSASSSRHSSATSSDSDADRYVLLTKESTSDVYMSCSETSNHEVMLPSLSHGTNGCQDEPRCVLDRQMMSTPPHVDHSSRTNEAIPDVAESLCEAPPEGTLEFSTDSDNSSAITAIEVFTNLHARGNSTDAENSTDNHVNDGVSSNTNESRLKGKETLSSIRNISWELIEEQDVRSFCLAYDTPSGAPTADMGAVLSIQSRWRDNKTSSTHNAQSTCIDSALSTSPEQEVVPPQNTLARRLRLLTRESERVLIRKRNQQIERLAAQVAHNEQRMQESLARLHAEELAFQQRAEHLRLEARRQEESDRETALALQKSLDEEDAEACRLAEQQARLMECTVCGDQKDKDDFPGKAPTTRCQHASRVCADCLDSWIASALNDHGIDGIKCPECPEKLAYADVQAVATAATFATYDKATTMQALSSLPEFAWCLAPNCKSGQLNIDNSNFMDCVSCGYKQCLRHKVAWHSGETCEKYEYRTSGAKAKEEEEKTLAMLDSMSKICPGPNCGWRIQKTDGCDHITCRKCQFQFCWQCLASHVEIKKVGNTAHKKDCKFHSNNLDLAWPFNRH</sequence>
<name>A0A6H0XL53_9PEZI</name>
<dbReference type="PROSITE" id="PS51873">
    <property type="entry name" value="TRIAD"/>
    <property type="match status" value="1"/>
</dbReference>
<evidence type="ECO:0000313" key="15">
    <source>
        <dbReference type="Proteomes" id="UP000503462"/>
    </source>
</evidence>
<evidence type="ECO:0000256" key="1">
    <source>
        <dbReference type="ARBA" id="ARBA00001798"/>
    </source>
</evidence>